<dbReference type="GO" id="GO:0004175">
    <property type="term" value="F:endopeptidase activity"/>
    <property type="evidence" value="ECO:0007669"/>
    <property type="project" value="TreeGrafter"/>
</dbReference>
<dbReference type="InterPro" id="IPR023430">
    <property type="entry name" value="Pept_HybD-like_dom_sf"/>
</dbReference>
<reference evidence="1" key="2">
    <citation type="submission" date="2023-01" db="EMBL/GenBank/DDBJ databases">
        <authorList>
            <person name="Sun Q."/>
            <person name="Evtushenko L."/>
        </authorList>
    </citation>
    <scope>NUCLEOTIDE SEQUENCE</scope>
    <source>
        <strain evidence="1">VKM Ac-1321</strain>
    </source>
</reference>
<evidence type="ECO:0008006" key="3">
    <source>
        <dbReference type="Google" id="ProtNLM"/>
    </source>
</evidence>
<dbReference type="Proteomes" id="UP001143480">
    <property type="component" value="Unassembled WGS sequence"/>
</dbReference>
<accession>A0A9W6KQL7</accession>
<dbReference type="EMBL" id="BSFP01000047">
    <property type="protein sequence ID" value="GLL04625.1"/>
    <property type="molecule type" value="Genomic_DNA"/>
</dbReference>
<dbReference type="PANTHER" id="PTHR30302">
    <property type="entry name" value="HYDROGENASE 1 MATURATION PROTEASE"/>
    <property type="match status" value="1"/>
</dbReference>
<sequence length="205" mass="20908">MTPVPPGSRRAVVIGYGNPLRRDDGVGWHVARALAADPRAIGLAVIAAHQLTPEYAEDVHQARMTILVDAKVDGAPLPPGYCTISAVEPPPAEASASAAGAVSSHHCTPESLATMARDLYGSAGPVIVVGVSVSSVAAGELPTPQVARAIPFVVDLVLQLARPCGAASSGVSAVRAGSSMITRTDRLSKRYGGHVALDGVERAVP</sequence>
<keyword evidence="2" id="KW-1185">Reference proteome</keyword>
<name>A0A9W6KQL7_9ACTN</name>
<comment type="caution">
    <text evidence="1">The sequence shown here is derived from an EMBL/GenBank/DDBJ whole genome shotgun (WGS) entry which is preliminary data.</text>
</comment>
<dbReference type="AlphaFoldDB" id="A0A9W6KQL7"/>
<reference evidence="1" key="1">
    <citation type="journal article" date="2014" name="Int. J. Syst. Evol. Microbiol.">
        <title>Complete genome sequence of Corynebacterium casei LMG S-19264T (=DSM 44701T), isolated from a smear-ripened cheese.</title>
        <authorList>
            <consortium name="US DOE Joint Genome Institute (JGI-PGF)"/>
            <person name="Walter F."/>
            <person name="Albersmeier A."/>
            <person name="Kalinowski J."/>
            <person name="Ruckert C."/>
        </authorList>
    </citation>
    <scope>NUCLEOTIDE SEQUENCE</scope>
    <source>
        <strain evidence="1">VKM Ac-1321</strain>
    </source>
</reference>
<protein>
    <recommendedName>
        <fullName evidence="3">Hydrogenase maturation protease</fullName>
    </recommendedName>
</protein>
<dbReference type="SUPFAM" id="SSF53163">
    <property type="entry name" value="HybD-like"/>
    <property type="match status" value="1"/>
</dbReference>
<dbReference type="NCBIfam" id="TIGR00072">
    <property type="entry name" value="hydrog_prot"/>
    <property type="match status" value="1"/>
</dbReference>
<organism evidence="1 2">
    <name type="scientific">Dactylosporangium matsuzakiense</name>
    <dbReference type="NCBI Taxonomy" id="53360"/>
    <lineage>
        <taxon>Bacteria</taxon>
        <taxon>Bacillati</taxon>
        <taxon>Actinomycetota</taxon>
        <taxon>Actinomycetes</taxon>
        <taxon>Micromonosporales</taxon>
        <taxon>Micromonosporaceae</taxon>
        <taxon>Dactylosporangium</taxon>
    </lineage>
</organism>
<evidence type="ECO:0000313" key="2">
    <source>
        <dbReference type="Proteomes" id="UP001143480"/>
    </source>
</evidence>
<dbReference type="PANTHER" id="PTHR30302:SF5">
    <property type="entry name" value="SLR1876 PROTEIN"/>
    <property type="match status" value="1"/>
</dbReference>
<gene>
    <name evidence="1" type="ORF">GCM10017581_063720</name>
</gene>
<dbReference type="InterPro" id="IPR000671">
    <property type="entry name" value="Peptidase_A31"/>
</dbReference>
<dbReference type="GO" id="GO:0016485">
    <property type="term" value="P:protein processing"/>
    <property type="evidence" value="ECO:0007669"/>
    <property type="project" value="TreeGrafter"/>
</dbReference>
<dbReference type="RefSeq" id="WP_271189711.1">
    <property type="nucleotide sequence ID" value="NZ_BSFP01000047.1"/>
</dbReference>
<proteinExistence type="predicted"/>
<dbReference type="Gene3D" id="3.40.50.1450">
    <property type="entry name" value="HybD-like"/>
    <property type="match status" value="1"/>
</dbReference>
<evidence type="ECO:0000313" key="1">
    <source>
        <dbReference type="EMBL" id="GLL04625.1"/>
    </source>
</evidence>
<dbReference type="GO" id="GO:0008047">
    <property type="term" value="F:enzyme activator activity"/>
    <property type="evidence" value="ECO:0007669"/>
    <property type="project" value="InterPro"/>
</dbReference>